<name>A0A9W5TE91_BABOV</name>
<dbReference type="EMBL" id="BLIY01000020">
    <property type="protein sequence ID" value="GFE55413.1"/>
    <property type="molecule type" value="Genomic_DNA"/>
</dbReference>
<sequence length="302" mass="34876">MGGHGGLNILPQKKWNVYRADRQYEVKYDEHRDIEKRLSTREQLKRERLTDSLVELRRKSQAVLNSSTPTDDDPRFNLGPFGESRRRQRDRKASKRGPKNGLGENDTEHLSGYHNSKHDSHNYSHPGNRSRSRSFERDNITSSSATISYIGDLDPDSHSQEHEIGDSKQKAPNGGHINLFEDAEREAEDRAEKRRESLIKSGMYVYNSGGKGPKSVNIYTDDPSVTLVPDFKRQTTPWYMRPHSEGRSEECFKARDRPGGPRYLKSLSTFDSEPGYREEEDLKRSFASRLAQFHHRRQLSKD</sequence>
<protein>
    <recommendedName>
        <fullName evidence="4">CBF1-interacting co-repressor CIR N-terminal domain-containing protein</fullName>
    </recommendedName>
</protein>
<feature type="compositionally biased region" description="Basic and acidic residues" evidence="1">
    <location>
        <begin position="106"/>
        <end position="122"/>
    </location>
</feature>
<dbReference type="AlphaFoldDB" id="A0A9W5TE91"/>
<feature type="compositionally biased region" description="Basic and acidic residues" evidence="1">
    <location>
        <begin position="155"/>
        <end position="169"/>
    </location>
</feature>
<evidence type="ECO:0000256" key="1">
    <source>
        <dbReference type="SAM" id="MobiDB-lite"/>
    </source>
</evidence>
<comment type="caution">
    <text evidence="2">The sequence shown here is derived from an EMBL/GenBank/DDBJ whole genome shotgun (WGS) entry which is preliminary data.</text>
</comment>
<feature type="region of interest" description="Disordered" evidence="1">
    <location>
        <begin position="239"/>
        <end position="269"/>
    </location>
</feature>
<organism evidence="2 3">
    <name type="scientific">Babesia ovis</name>
    <dbReference type="NCBI Taxonomy" id="5869"/>
    <lineage>
        <taxon>Eukaryota</taxon>
        <taxon>Sar</taxon>
        <taxon>Alveolata</taxon>
        <taxon>Apicomplexa</taxon>
        <taxon>Aconoidasida</taxon>
        <taxon>Piroplasmida</taxon>
        <taxon>Babesiidae</taxon>
        <taxon>Babesia</taxon>
    </lineage>
</organism>
<evidence type="ECO:0008006" key="4">
    <source>
        <dbReference type="Google" id="ProtNLM"/>
    </source>
</evidence>
<feature type="compositionally biased region" description="Basic residues" evidence="1">
    <location>
        <begin position="86"/>
        <end position="98"/>
    </location>
</feature>
<accession>A0A9W5TE91</accession>
<dbReference type="OrthoDB" id="2159131at2759"/>
<dbReference type="Proteomes" id="UP001057455">
    <property type="component" value="Unassembled WGS sequence"/>
</dbReference>
<feature type="region of interest" description="Disordered" evidence="1">
    <location>
        <begin position="60"/>
        <end position="176"/>
    </location>
</feature>
<reference evidence="2" key="1">
    <citation type="submission" date="2019-12" db="EMBL/GenBank/DDBJ databases">
        <title>Genome sequence of Babesia ovis.</title>
        <authorList>
            <person name="Yamagishi J."/>
            <person name="Sevinc F."/>
            <person name="Xuan X."/>
        </authorList>
    </citation>
    <scope>NUCLEOTIDE SEQUENCE</scope>
    <source>
        <strain evidence="2">Selcuk</strain>
    </source>
</reference>
<gene>
    <name evidence="2" type="ORF">BaOVIS_028170</name>
</gene>
<keyword evidence="3" id="KW-1185">Reference proteome</keyword>
<evidence type="ECO:0000313" key="3">
    <source>
        <dbReference type="Proteomes" id="UP001057455"/>
    </source>
</evidence>
<evidence type="ECO:0000313" key="2">
    <source>
        <dbReference type="EMBL" id="GFE55413.1"/>
    </source>
</evidence>
<proteinExistence type="predicted"/>
<feature type="compositionally biased region" description="Basic and acidic residues" evidence="1">
    <location>
        <begin position="242"/>
        <end position="259"/>
    </location>
</feature>